<dbReference type="Pfam" id="PF17803">
    <property type="entry name" value="Cadherin_4"/>
    <property type="match status" value="1"/>
</dbReference>
<dbReference type="Gene3D" id="2.60.40.10">
    <property type="entry name" value="Immunoglobulins"/>
    <property type="match status" value="1"/>
</dbReference>
<proteinExistence type="predicted"/>
<dbReference type="SUPFAM" id="SSF55486">
    <property type="entry name" value="Metalloproteases ('zincins'), catalytic domain"/>
    <property type="match status" value="1"/>
</dbReference>
<dbReference type="SUPFAM" id="SSF117074">
    <property type="entry name" value="Hypothetical protein PA1324"/>
    <property type="match status" value="1"/>
</dbReference>
<dbReference type="InterPro" id="IPR040853">
    <property type="entry name" value="RapA2_cadherin-like"/>
</dbReference>
<dbReference type="Gene3D" id="3.40.390.10">
    <property type="entry name" value="Collagenase (Catalytic Domain)"/>
    <property type="match status" value="1"/>
</dbReference>
<dbReference type="Pfam" id="PF00353">
    <property type="entry name" value="HemolysinCabind"/>
    <property type="match status" value="2"/>
</dbReference>
<dbReference type="Proteomes" id="UP000241167">
    <property type="component" value="Unassembled WGS sequence"/>
</dbReference>
<feature type="region of interest" description="Disordered" evidence="1">
    <location>
        <begin position="2582"/>
        <end position="2616"/>
    </location>
</feature>
<organism evidence="3 4">
    <name type="scientific">Allosphingosinicella deserti</name>
    <dbReference type="NCBI Taxonomy" id="2116704"/>
    <lineage>
        <taxon>Bacteria</taxon>
        <taxon>Pseudomonadati</taxon>
        <taxon>Pseudomonadota</taxon>
        <taxon>Alphaproteobacteria</taxon>
        <taxon>Sphingomonadales</taxon>
        <taxon>Sphingomonadaceae</taxon>
        <taxon>Allosphingosinicella</taxon>
    </lineage>
</organism>
<comment type="caution">
    <text evidence="3">The sequence shown here is derived from an EMBL/GenBank/DDBJ whole genome shotgun (WGS) entry which is preliminary data.</text>
</comment>
<evidence type="ECO:0000259" key="2">
    <source>
        <dbReference type="Pfam" id="PF17803"/>
    </source>
</evidence>
<dbReference type="SMART" id="SM00710">
    <property type="entry name" value="PbH1"/>
    <property type="match status" value="9"/>
</dbReference>
<dbReference type="InterPro" id="IPR018511">
    <property type="entry name" value="Hemolysin-typ_Ca-bd_CS"/>
</dbReference>
<dbReference type="PROSITE" id="PS00330">
    <property type="entry name" value="HEMOLYSIN_CALCIUM"/>
    <property type="match status" value="2"/>
</dbReference>
<dbReference type="SUPFAM" id="SSF51120">
    <property type="entry name" value="beta-Roll"/>
    <property type="match status" value="1"/>
</dbReference>
<evidence type="ECO:0000313" key="4">
    <source>
        <dbReference type="Proteomes" id="UP000241167"/>
    </source>
</evidence>
<feature type="domain" description="RapA2 cadherin-like" evidence="2">
    <location>
        <begin position="1608"/>
        <end position="1670"/>
    </location>
</feature>
<sequence>MAVSFTITRTTNLFHDQDETGVVDPGDTLRTWIVVTNASASPADLATGVSIADSLSGSTLVPGTLNISPIAFNDSFTAVGNTVLRVGGAGNIGAGPSSVVAGNLLANDVGSGPSAIAGDDAPGFSIVTVSNGVSAGGGTFNIFSDGSFNYVNEAGDTGTDSFTYTIRDNGLDGIANNADDLTSTATVTITLSGEVWYVDTAAASGGTGTSNNPFNTLAAIGGAGDPDGNGDVIYLKGSATGTIALETDQQLVGTGAALTVGGFNLAAASSNATITASGGTVVTLATGNSVLGVNVVTGDASTVGIQDGGGTVGALKIDAITITGSGKAIDIDQGGALDVDINLLHASGASEGVHLAGTAANLLTGSFRAANGVIQTATNQGFLIGAAGGGAASSGGSANIFYGGSISSNGLALVEIQDRTGGTVTFTGVFTDGSGPGIIADGNAGAISFNNRIFVESGASTAVSLTNNSGTIAFSGAGAGMDLTTTTGTGFSAVNSGTVVIQGSGNTITSSGGTALNVSSTTIGTGGLTFESISANGGAKGIVLNNTGNTAGLTITGTGTTDGSGGTIQNTDARGIELIGTANVNIKNLNLTNANDANDTVGNDLTLTSANGAVYMSNVSGAVFDNINITGTILDNGITGINVSNFQLNNSVINNAGNGANESGIEFNNLSGTSSLTNSEIALSETNSLDIVNTDVNLNLTLNNVVFRDTQSSGIGEGGLQFRSFSNAAGAPVTNIDILDSDFLRLRTQAIQVIGEDDSTVSVDIVNNVIDSGTEIGTGIDINGNDNANVAFNINSNPTIRSSGGSAVNITSFLNATVMGRINNNADIETYSQNPGITGAYGSGIRVLAQENSRAIVQASGNTLTQGLGNNSSAVDAIAREGSARLDLTLAGNSIIAADPSMLAAINLQSGSSSSSNIETNQIYANIINNNLNVPGGPNLLRLRVSELDDSHNPRIFLQGFVEAGAGIEDDTVATWNLNGNTPLGTTGNIAVSLSGTATGPSAGTAQTPSNPLPIFAAVAPPVESNAAPAPQTGDDGDPETSGNAPAPVAPAPGPAVVDDGNLTPAELALIVDAAIARWAAAGATDAQLAAMRGVAVSIDTLAGLQLAESGGGTIRIDDNGAGFSWFVDATPGDDAEYQAAGGRLSAVDALAAAGTRIDLLTVVMHELGHQIGLGDEYGMGDRADLMFGTINPGERRLPGSEEVQSANGNAVVGAFALAPINIGNLPAGQSVTIEFRHIVNASGEDGLVAGVSGSATVDSDQTAPQSSATNVTAVDGLTLGGQIFIDLDKDGILDPGEAGPSGVTLTLYADSNNDGVFSAGDLYVGYNELGGGAGYQQGIDTPAPGGTGTALTTATLANGFYSFANLAPGDYIVVIGAGNFSGGGALNGRVVSASANDPDDNVDNDNNGQPLSGLVATRAITLAYGTETLAGPTGPALDTNTTLDVGFEIPNQPPVIGNLQGDSVDFIEGGITVGFDASLDATIADSDSPDFAGGSLTVTVIDPLDDDAIVIRTGGAVSATMDAGNASGTVSVGGVQIATWTLAGTGLSMVFSFDADATPSAVQELVRALGYRNTNQIDPGIATRNVSFTLVDGDGRTNGGDDDTNVTTTVTLSAVNDAPSGQDDSATIAEDSTHVFSAADFNFSDVDGNGFAGVMFTTLPANGVIRINGVAISAGGFASAADISSGLVTYTPNDDQVGTALDTFTFRVRDNGGTANGGADTDQTPNTFTFNVTPLNDAPLISNLNGDTAGYTENGAPLLLDVGSNAVVTDVDSFNFELGTLTITINAVGDDALSLAPGTVAVDSGTLAVSVAGVEIGTLFPVASPPNFGFFIALNANATSERVHEVIRAVQYSNTGDDPAAGSRTVTYTLADGDGSGPGETSTIILQNSFAVLAVNDAPVGFDKTIEVSEDDPYAFFLTDFGFGDAEGHDWAEVIISTLPGNGELLLNGVAVTAGQAVSRADINAGLLSFVPGPDETGDNYASFTFQVRDDGGTTDGGVDLDSTPNTITIDVNPDNLPPALDLNGAPAGIDNSGSYSEGGGALVLAPAALITDADDTDIESARVTITGGLIAGQDRLTVNGAITGTVNGITIAYNATTGVLTLTGTATLATYQAVLRQVGFDSISEAPGTSRTLSWTVNDGVDDSPAATTTIAVTSINDLPAGASSTIVINEDAARTLSAADFGFSDVDGSFASVTIGSVSGGRIFFDADGVGPALATDVMLPRVFTAAELAGGWVSFVPTSNANGAGLGSISFAVTDDDGGSDASPNTLTIDVTAVNDAPTLSAAAPVSATEQTAIAVLSGVTVADVDLDQKNGGLGDYAGATFSLNRNPGADAQDVFSLVAGSGFTIDGNQLKAGGLVFGTFSISPTGFIQISFTSSQTIATSALADQVIQSVRYLNASDTPPLSIDLAYGFTDGSPGQGQGNGATNLDVKLVTVGITAVNDAPINSLTPTQAGTEDVNLVFSTANGNAITVSDAEASTLQVSLSVANGLLTLSGLAGLSFSVGDGTGDSTMTFSGTAAAINAALDGLVYRGALNYHGVDSLTVTTSDLGVAGTGGTRTDQDVITISLATDGFVDGGAGDDTTTGTSGADQFLFQQGGHDHGDGGPGNANDRFYFGDQWESGDSVDGGGGEDALQLAGDYAYAFGETQMISIERLRLGSGGGADFDYYLTMADGNVAAGEQLLVDATSLVAGETLTFLGMAEANGRYRILGGAGDDLLVAGRQNDVVDGGAGNDTLYGGLGDDRISGGLGRDILNGGSGGDTVVYASAAESTGLGFDTIEKFSTFVDRIDLPFAVTGWSGTVSTGGLSTASFDGDLAAAVNASLNGHSAVLFTASSGDSAGRTFAVIDGNGDGSYQAGQDYVIEFAQPVASLDATSVYFV</sequence>
<feature type="region of interest" description="Disordered" evidence="1">
    <location>
        <begin position="1025"/>
        <end position="1058"/>
    </location>
</feature>
<dbReference type="Gene3D" id="2.150.10.10">
    <property type="entry name" value="Serralysin-like metalloprotease, C-terminal"/>
    <property type="match status" value="1"/>
</dbReference>
<dbReference type="PRINTS" id="PR00313">
    <property type="entry name" value="CABNDNGRPT"/>
</dbReference>
<dbReference type="OrthoDB" id="7520414at2"/>
<dbReference type="RefSeq" id="WP_106514087.1">
    <property type="nucleotide sequence ID" value="NZ_PXYI01000005.1"/>
</dbReference>
<dbReference type="GO" id="GO:0005509">
    <property type="term" value="F:calcium ion binding"/>
    <property type="evidence" value="ECO:0007669"/>
    <property type="project" value="InterPro"/>
</dbReference>
<gene>
    <name evidence="3" type="ORF">C7I55_16360</name>
</gene>
<dbReference type="InterPro" id="IPR024079">
    <property type="entry name" value="MetalloPept_cat_dom_sf"/>
</dbReference>
<evidence type="ECO:0000313" key="3">
    <source>
        <dbReference type="EMBL" id="PSJ38893.1"/>
    </source>
</evidence>
<dbReference type="InterPro" id="IPR001343">
    <property type="entry name" value="Hemolysn_Ca-bd"/>
</dbReference>
<evidence type="ECO:0000256" key="1">
    <source>
        <dbReference type="SAM" id="MobiDB-lite"/>
    </source>
</evidence>
<reference evidence="3 4" key="1">
    <citation type="submission" date="2018-03" db="EMBL/GenBank/DDBJ databases">
        <title>The draft genome of Sphingosinicella sp. GL-C-18.</title>
        <authorList>
            <person name="Liu L."/>
            <person name="Li L."/>
            <person name="Liang L."/>
            <person name="Zhang X."/>
            <person name="Wang T."/>
        </authorList>
    </citation>
    <scope>NUCLEOTIDE SEQUENCE [LARGE SCALE GENOMIC DNA]</scope>
    <source>
        <strain evidence="3 4">GL-C-18</strain>
    </source>
</reference>
<keyword evidence="4" id="KW-1185">Reference proteome</keyword>
<dbReference type="InterPro" id="IPR006626">
    <property type="entry name" value="PbH1"/>
</dbReference>
<name>A0A2P7QLN9_9SPHN</name>
<dbReference type="InterPro" id="IPR013783">
    <property type="entry name" value="Ig-like_fold"/>
</dbReference>
<feature type="compositionally biased region" description="Low complexity" evidence="1">
    <location>
        <begin position="2583"/>
        <end position="2593"/>
    </location>
</feature>
<dbReference type="GO" id="GO:0008237">
    <property type="term" value="F:metallopeptidase activity"/>
    <property type="evidence" value="ECO:0007669"/>
    <property type="project" value="InterPro"/>
</dbReference>
<protein>
    <recommendedName>
        <fullName evidence="2">RapA2 cadherin-like domain-containing protein</fullName>
    </recommendedName>
</protein>
<accession>A0A2P7QLN9</accession>
<dbReference type="InterPro" id="IPR011049">
    <property type="entry name" value="Serralysin-like_metalloprot_C"/>
</dbReference>
<dbReference type="EMBL" id="PXYI01000005">
    <property type="protein sequence ID" value="PSJ38893.1"/>
    <property type="molecule type" value="Genomic_DNA"/>
</dbReference>